<dbReference type="PATRIC" id="fig|1727163.4.peg.1781"/>
<evidence type="ECO:0000259" key="1">
    <source>
        <dbReference type="PROSITE" id="PS50113"/>
    </source>
</evidence>
<dbReference type="InterPro" id="IPR036097">
    <property type="entry name" value="HisK_dim/P_sf"/>
</dbReference>
<dbReference type="Proteomes" id="UP000073816">
    <property type="component" value="Chromosome"/>
</dbReference>
<accession>A0A142EMV6</accession>
<dbReference type="InterPro" id="IPR000700">
    <property type="entry name" value="PAS-assoc_C"/>
</dbReference>
<dbReference type="InterPro" id="IPR035965">
    <property type="entry name" value="PAS-like_dom_sf"/>
</dbReference>
<dbReference type="Gene3D" id="3.30.450.20">
    <property type="entry name" value="PAS domain"/>
    <property type="match status" value="1"/>
</dbReference>
<reference evidence="2 3" key="2">
    <citation type="journal article" date="2016" name="Genome Announc.">
        <title>Complete Genome Sequence of Algoriphagus sp. Strain M8-2, Isolated from a Brackish Lake.</title>
        <authorList>
            <person name="Muraguchi Y."/>
            <person name="Kushimoto K."/>
            <person name="Ohtsubo Y."/>
            <person name="Suzuki T."/>
            <person name="Dohra H."/>
            <person name="Kimbara K."/>
            <person name="Shintani M."/>
        </authorList>
    </citation>
    <scope>NUCLEOTIDE SEQUENCE [LARGE SCALE GENOMIC DNA]</scope>
    <source>
        <strain evidence="2 3">M8-2</strain>
    </source>
</reference>
<dbReference type="AlphaFoldDB" id="A0A142EMV6"/>
<proteinExistence type="predicted"/>
<dbReference type="GO" id="GO:0000155">
    <property type="term" value="F:phosphorelay sensor kinase activity"/>
    <property type="evidence" value="ECO:0007669"/>
    <property type="project" value="InterPro"/>
</dbReference>
<dbReference type="PROSITE" id="PS50113">
    <property type="entry name" value="PAC"/>
    <property type="match status" value="1"/>
</dbReference>
<dbReference type="SUPFAM" id="SSF47384">
    <property type="entry name" value="Homodimeric domain of signal transducing histidine kinase"/>
    <property type="match status" value="1"/>
</dbReference>
<dbReference type="OrthoDB" id="6231665at2"/>
<evidence type="ECO:0000313" key="3">
    <source>
        <dbReference type="Proteomes" id="UP000073816"/>
    </source>
</evidence>
<dbReference type="KEGG" id="alm:AO498_08540"/>
<dbReference type="SUPFAM" id="SSF55785">
    <property type="entry name" value="PYP-like sensor domain (PAS domain)"/>
    <property type="match status" value="1"/>
</dbReference>
<sequence length="433" mass="48856">MISTANIDKLIPDFLMESGHFYVVITDVEGKIIKGNRNFERIAGSSSKKEFWKYLSINAAEEFAYSLELMLSAPKITRHLLLEHPIVSDQQFSQIWWEFSVITTPDMDISGIIGVGVGMQFLEQEMPWNNLVDVLGFGKITLDSNFLVKANDEKISSWFSNDLNPWIGKSVLDLPCLEGGKDLERVIFQASVENKPTCFLIQTKDLEIKSFASLLVKAPEGYHLFLVPKEVASAHGTLKPLVKPALLESLAEATFVLDMNGKLVQQNNAAKNLGRIWKGRAYSEGHVLSFPNQTNRFNKLQKAIDDAKIGKEADVELKMLMPDKEFAFWRASARVLRTEDGGFEGMLLSVLDITSLRHELIQLYRENERLRDLALSPSHILRGPLSTIMGILELIDPKQLDDEGQKLFGYLKPLSEELDTTIRQHAKKMSAFI</sequence>
<feature type="domain" description="PAC" evidence="1">
    <location>
        <begin position="313"/>
        <end position="365"/>
    </location>
</feature>
<gene>
    <name evidence="2" type="ORF">AO498_08540</name>
</gene>
<organism evidence="2 3">
    <name type="scientific">Algoriphagus sanaruensis</name>
    <dbReference type="NCBI Taxonomy" id="1727163"/>
    <lineage>
        <taxon>Bacteria</taxon>
        <taxon>Pseudomonadati</taxon>
        <taxon>Bacteroidota</taxon>
        <taxon>Cytophagia</taxon>
        <taxon>Cytophagales</taxon>
        <taxon>Cyclobacteriaceae</taxon>
        <taxon>Algoriphagus</taxon>
    </lineage>
</organism>
<evidence type="ECO:0000313" key="2">
    <source>
        <dbReference type="EMBL" id="AMQ56461.1"/>
    </source>
</evidence>
<dbReference type="STRING" id="1727163.AO498_08540"/>
<dbReference type="RefSeq" id="WP_067546030.1">
    <property type="nucleotide sequence ID" value="NZ_CP012836.1"/>
</dbReference>
<reference evidence="3" key="1">
    <citation type="submission" date="2015-09" db="EMBL/GenBank/DDBJ databases">
        <title>Complete sequence of Algoriphagus sp. M8-2.</title>
        <authorList>
            <person name="Shintani M."/>
        </authorList>
    </citation>
    <scope>NUCLEOTIDE SEQUENCE [LARGE SCALE GENOMIC DNA]</scope>
    <source>
        <strain evidence="3">M8-2</strain>
    </source>
</reference>
<dbReference type="EMBL" id="CP012836">
    <property type="protein sequence ID" value="AMQ56461.1"/>
    <property type="molecule type" value="Genomic_DNA"/>
</dbReference>
<keyword evidence="3" id="KW-1185">Reference proteome</keyword>
<name>A0A142EMV6_9BACT</name>
<protein>
    <recommendedName>
        <fullName evidence="1">PAC domain-containing protein</fullName>
    </recommendedName>
</protein>